<dbReference type="EMBL" id="JANLCJ010000219">
    <property type="protein sequence ID" value="MCS5736844.1"/>
    <property type="molecule type" value="Genomic_DNA"/>
</dbReference>
<comment type="caution">
    <text evidence="2">The sequence shown here is derived from an EMBL/GenBank/DDBJ whole genome shotgun (WGS) entry which is preliminary data.</text>
</comment>
<accession>A0ABT2HA83</accession>
<feature type="region of interest" description="Disordered" evidence="1">
    <location>
        <begin position="91"/>
        <end position="116"/>
    </location>
</feature>
<proteinExistence type="predicted"/>
<feature type="non-terminal residue" evidence="2">
    <location>
        <position position="201"/>
    </location>
</feature>
<name>A0ABT2HA83_9MICO</name>
<evidence type="ECO:0000313" key="2">
    <source>
        <dbReference type="EMBL" id="MCS5736844.1"/>
    </source>
</evidence>
<evidence type="ECO:0008006" key="4">
    <source>
        <dbReference type="Google" id="ProtNLM"/>
    </source>
</evidence>
<gene>
    <name evidence="2" type="ORF">N1032_24235</name>
</gene>
<organism evidence="2 3">
    <name type="scientific">Herbiconiux daphne</name>
    <dbReference type="NCBI Taxonomy" id="2970914"/>
    <lineage>
        <taxon>Bacteria</taxon>
        <taxon>Bacillati</taxon>
        <taxon>Actinomycetota</taxon>
        <taxon>Actinomycetes</taxon>
        <taxon>Micrococcales</taxon>
        <taxon>Microbacteriaceae</taxon>
        <taxon>Herbiconiux</taxon>
    </lineage>
</organism>
<keyword evidence="3" id="KW-1185">Reference proteome</keyword>
<dbReference type="RefSeq" id="WP_259543037.1">
    <property type="nucleotide sequence ID" value="NZ_JANLCJ010000219.1"/>
</dbReference>
<protein>
    <recommendedName>
        <fullName evidence="4">Tail fiber protein</fullName>
    </recommendedName>
</protein>
<dbReference type="Proteomes" id="UP001165586">
    <property type="component" value="Unassembled WGS sequence"/>
</dbReference>
<reference evidence="2" key="1">
    <citation type="submission" date="2022-08" db="EMBL/GenBank/DDBJ databases">
        <authorList>
            <person name="Deng Y."/>
            <person name="Han X.-F."/>
            <person name="Zhang Y.-Q."/>
        </authorList>
    </citation>
    <scope>NUCLEOTIDE SEQUENCE</scope>
    <source>
        <strain evidence="2">CPCC 203386</strain>
    </source>
</reference>
<evidence type="ECO:0000256" key="1">
    <source>
        <dbReference type="SAM" id="MobiDB-lite"/>
    </source>
</evidence>
<sequence length="201" mass="22220">MPTYKLRNFGKYGVITDIPAYDLPNEAWVNCNNIRFVANRFEKMGGYSPILNPSIDSNPIVLFTQEPESNNILYATKNNIVRVQATQTQNINPLTDPTKPEDPVSNPPKPFNATNESPWDYTVLSNVVVFNNQNDNPVAWVRPSVGAGADLKLVQLTDPTTGGKQGSNWGVPKGDPASVGVGVKLDWKANRIRSYKNYLIA</sequence>
<evidence type="ECO:0000313" key="3">
    <source>
        <dbReference type="Proteomes" id="UP001165586"/>
    </source>
</evidence>